<protein>
    <submittedName>
        <fullName evidence="2">Integral membrane protein</fullName>
    </submittedName>
</protein>
<dbReference type="RefSeq" id="XP_018707055.1">
    <property type="nucleotide sequence ID" value="XM_018845332.1"/>
</dbReference>
<feature type="signal peptide" evidence="1">
    <location>
        <begin position="1"/>
        <end position="20"/>
    </location>
</feature>
<evidence type="ECO:0000313" key="2">
    <source>
        <dbReference type="EMBL" id="OAA71174.1"/>
    </source>
</evidence>
<dbReference type="OrthoDB" id="3889489at2759"/>
<dbReference type="EMBL" id="AZHB01000003">
    <property type="protein sequence ID" value="OAA71174.1"/>
    <property type="molecule type" value="Genomic_DNA"/>
</dbReference>
<feature type="chain" id="PRO_5007837000" evidence="1">
    <location>
        <begin position="21"/>
        <end position="273"/>
    </location>
</feature>
<reference evidence="2 3" key="1">
    <citation type="journal article" date="2016" name="Genome Biol. Evol.">
        <title>Divergent and convergent evolution of fungal pathogenicity.</title>
        <authorList>
            <person name="Shang Y."/>
            <person name="Xiao G."/>
            <person name="Zheng P."/>
            <person name="Cen K."/>
            <person name="Zhan S."/>
            <person name="Wang C."/>
        </authorList>
    </citation>
    <scope>NUCLEOTIDE SEQUENCE [LARGE SCALE GENOMIC DNA]</scope>
    <source>
        <strain evidence="2 3">ARSEF 2679</strain>
    </source>
</reference>
<dbReference type="Proteomes" id="UP000076744">
    <property type="component" value="Unassembled WGS sequence"/>
</dbReference>
<dbReference type="InterPro" id="IPR025975">
    <property type="entry name" value="Polysacc_lyase"/>
</dbReference>
<gene>
    <name evidence="2" type="ORF">ISF_01725</name>
</gene>
<evidence type="ECO:0000313" key="3">
    <source>
        <dbReference type="Proteomes" id="UP000076744"/>
    </source>
</evidence>
<comment type="caution">
    <text evidence="2">The sequence shown here is derived from an EMBL/GenBank/DDBJ whole genome shotgun (WGS) entry which is preliminary data.</text>
</comment>
<accession>A0A162LIY5</accession>
<evidence type="ECO:0000256" key="1">
    <source>
        <dbReference type="SAM" id="SignalP"/>
    </source>
</evidence>
<dbReference type="Gene3D" id="2.60.120.200">
    <property type="match status" value="1"/>
</dbReference>
<keyword evidence="3" id="KW-1185">Reference proteome</keyword>
<dbReference type="AlphaFoldDB" id="A0A162LIY5"/>
<name>A0A162LIY5_CORFA</name>
<organism evidence="2 3">
    <name type="scientific">Cordyceps fumosorosea (strain ARSEF 2679)</name>
    <name type="common">Isaria fumosorosea</name>
    <dbReference type="NCBI Taxonomy" id="1081104"/>
    <lineage>
        <taxon>Eukaryota</taxon>
        <taxon>Fungi</taxon>
        <taxon>Dikarya</taxon>
        <taxon>Ascomycota</taxon>
        <taxon>Pezizomycotina</taxon>
        <taxon>Sordariomycetes</taxon>
        <taxon>Hypocreomycetidae</taxon>
        <taxon>Hypocreales</taxon>
        <taxon>Cordycipitaceae</taxon>
        <taxon>Cordyceps</taxon>
    </lineage>
</organism>
<sequence>MVSIKSLFLSALLLAAGSEARRPYFRNRGTLKGWDGKIMDHQGKIEEVTDVHYLSGRSLKTSQTYDEAHKELYRSVLIRKDGYEAGHHRFYNFMFRLAPDWEPVDQNATVSQFVSHRDTGANCGVERLVGTSFYVFRNHLYARVIGGQYSGNNCEFKEHVFEQIAKVTPGEWHKVSFEGQWEFKKRKGAFRVWVDGKKVVDQKKIATTVAGRWPFKWHVGLDMSAWHHQGRVVGSQEKREAWFDEIAVGRSLLEVDPDMMKKYDLILSHKPTA</sequence>
<proteinExistence type="predicted"/>
<dbReference type="Pfam" id="PF14099">
    <property type="entry name" value="Polysacc_lyase"/>
    <property type="match status" value="1"/>
</dbReference>
<keyword evidence="1" id="KW-0732">Signal</keyword>
<dbReference type="GeneID" id="30018017"/>